<proteinExistence type="predicted"/>
<organism evidence="4 5">
    <name type="scientific">Sediminibacillus halophilus</name>
    <dbReference type="NCBI Taxonomy" id="482461"/>
    <lineage>
        <taxon>Bacteria</taxon>
        <taxon>Bacillati</taxon>
        <taxon>Bacillota</taxon>
        <taxon>Bacilli</taxon>
        <taxon>Bacillales</taxon>
        <taxon>Bacillaceae</taxon>
        <taxon>Sediminibacillus</taxon>
    </lineage>
</organism>
<reference evidence="5" key="1">
    <citation type="submission" date="2016-10" db="EMBL/GenBank/DDBJ databases">
        <authorList>
            <person name="Varghese N."/>
            <person name="Submissions S."/>
        </authorList>
    </citation>
    <scope>NUCLEOTIDE SEQUENCE [LARGE SCALE GENOMIC DNA]</scope>
    <source>
        <strain evidence="5">CGMCC 1.6199</strain>
    </source>
</reference>
<accession>A0A1G9YGD0</accession>
<comment type="subcellular location">
    <subcellularLocation>
        <location evidence="1">Cell surface</location>
    </subcellularLocation>
</comment>
<dbReference type="OrthoDB" id="2970140at2"/>
<evidence type="ECO:0000313" key="4">
    <source>
        <dbReference type="EMBL" id="SDN07606.1"/>
    </source>
</evidence>
<dbReference type="Proteomes" id="UP000182347">
    <property type="component" value="Unassembled WGS sequence"/>
</dbReference>
<dbReference type="GO" id="GO:0030420">
    <property type="term" value="P:establishment of competence for transformation"/>
    <property type="evidence" value="ECO:0007669"/>
    <property type="project" value="UniProtKB-KW"/>
</dbReference>
<dbReference type="RefSeq" id="WP_074601100.1">
    <property type="nucleotide sequence ID" value="NZ_FNHF01000009.1"/>
</dbReference>
<dbReference type="GO" id="GO:0009986">
    <property type="term" value="C:cell surface"/>
    <property type="evidence" value="ECO:0007669"/>
    <property type="project" value="UniProtKB-SubCell"/>
</dbReference>
<feature type="transmembrane region" description="Helical" evidence="3">
    <location>
        <begin position="12"/>
        <end position="33"/>
    </location>
</feature>
<keyword evidence="5" id="KW-1185">Reference proteome</keyword>
<evidence type="ECO:0000256" key="1">
    <source>
        <dbReference type="ARBA" id="ARBA00004241"/>
    </source>
</evidence>
<keyword evidence="3" id="KW-0472">Membrane</keyword>
<keyword evidence="3" id="KW-0812">Transmembrane</keyword>
<dbReference type="InterPro" id="IPR012902">
    <property type="entry name" value="N_methyl_site"/>
</dbReference>
<dbReference type="EMBL" id="FNHF01000009">
    <property type="protein sequence ID" value="SDN07606.1"/>
    <property type="molecule type" value="Genomic_DNA"/>
</dbReference>
<evidence type="ECO:0000256" key="2">
    <source>
        <dbReference type="ARBA" id="ARBA00023287"/>
    </source>
</evidence>
<keyword evidence="2" id="KW-0178">Competence</keyword>
<name>A0A1G9YGD0_9BACI</name>
<dbReference type="STRING" id="482461.SAMN05216244_4135"/>
<evidence type="ECO:0000313" key="5">
    <source>
        <dbReference type="Proteomes" id="UP000182347"/>
    </source>
</evidence>
<protein>
    <recommendedName>
        <fullName evidence="6">Competence protein ComGE</fullName>
    </recommendedName>
</protein>
<sequence length="116" mass="13384">MKNCRGFTTIEALAVFSLFLMVSVTILPGLLHIKMEDYQLLIKRQVLSQLHDDLIEIAYGKQQENPESENYQDTTMGVKVTYTFVNETDLTKGCAKWQYAKQEDHEVCLYAYPAKQ</sequence>
<evidence type="ECO:0008006" key="6">
    <source>
        <dbReference type="Google" id="ProtNLM"/>
    </source>
</evidence>
<keyword evidence="3" id="KW-1133">Transmembrane helix</keyword>
<dbReference type="PROSITE" id="PS00409">
    <property type="entry name" value="PROKAR_NTER_METHYL"/>
    <property type="match status" value="1"/>
</dbReference>
<evidence type="ECO:0000256" key="3">
    <source>
        <dbReference type="SAM" id="Phobius"/>
    </source>
</evidence>
<dbReference type="AlphaFoldDB" id="A0A1G9YGD0"/>
<gene>
    <name evidence="4" type="ORF">SAMN05216244_4135</name>
</gene>